<dbReference type="EMBL" id="LDJM01000021">
    <property type="protein sequence ID" value="KRG76906.1"/>
    <property type="molecule type" value="Genomic_DNA"/>
</dbReference>
<protein>
    <submittedName>
        <fullName evidence="1">Uncharacterized protein</fullName>
    </submittedName>
</protein>
<name>A0A0R0DEY2_9GAMM</name>
<keyword evidence="2" id="KW-1185">Reference proteome</keyword>
<comment type="caution">
    <text evidence="1">The sequence shown here is derived from an EMBL/GenBank/DDBJ whole genome shotgun (WGS) entry which is preliminary data.</text>
</comment>
<organism evidence="1 2">
    <name type="scientific">Stenotrophomonas ginsengisoli</name>
    <dbReference type="NCBI Taxonomy" id="336566"/>
    <lineage>
        <taxon>Bacteria</taxon>
        <taxon>Pseudomonadati</taxon>
        <taxon>Pseudomonadota</taxon>
        <taxon>Gammaproteobacteria</taxon>
        <taxon>Lysobacterales</taxon>
        <taxon>Lysobacteraceae</taxon>
        <taxon>Stenotrophomonas</taxon>
    </lineage>
</organism>
<accession>A0A0R0DEY2</accession>
<dbReference type="PATRIC" id="fig|336566.3.peg.1206"/>
<evidence type="ECO:0000313" key="1">
    <source>
        <dbReference type="EMBL" id="KRG76906.1"/>
    </source>
</evidence>
<gene>
    <name evidence="1" type="ORF">ABB30_08970</name>
</gene>
<proteinExistence type="predicted"/>
<dbReference type="Proteomes" id="UP000050956">
    <property type="component" value="Unassembled WGS sequence"/>
</dbReference>
<sequence>MRSWTETPEGLQVMVNPRRNQGNVTYAVELQGSCPMLSSSPSVFFRSGMGLGQICGNAGDRVVAVRDAFSGEPGPAWNNIGAQPMASAGAGMTTVATGQCQIAAVYPVHS</sequence>
<evidence type="ECO:0000313" key="2">
    <source>
        <dbReference type="Proteomes" id="UP000050956"/>
    </source>
</evidence>
<reference evidence="1 2" key="1">
    <citation type="submission" date="2015-05" db="EMBL/GenBank/DDBJ databases">
        <title>Genome sequencing and analysis of members of genus Stenotrophomonas.</title>
        <authorList>
            <person name="Patil P.P."/>
            <person name="Midha S."/>
            <person name="Patil P.B."/>
        </authorList>
    </citation>
    <scope>NUCLEOTIDE SEQUENCE [LARGE SCALE GENOMIC DNA]</scope>
    <source>
        <strain evidence="1 2">DSM 24757</strain>
    </source>
</reference>
<dbReference type="AlphaFoldDB" id="A0A0R0DEY2"/>